<dbReference type="EMBL" id="KV428030">
    <property type="protein sequence ID" value="KZT40621.1"/>
    <property type="molecule type" value="Genomic_DNA"/>
</dbReference>
<organism evidence="1 2">
    <name type="scientific">Sistotremastrum suecicum HHB10207 ss-3</name>
    <dbReference type="NCBI Taxonomy" id="1314776"/>
    <lineage>
        <taxon>Eukaryota</taxon>
        <taxon>Fungi</taxon>
        <taxon>Dikarya</taxon>
        <taxon>Basidiomycota</taxon>
        <taxon>Agaricomycotina</taxon>
        <taxon>Agaricomycetes</taxon>
        <taxon>Sistotremastrales</taxon>
        <taxon>Sistotremastraceae</taxon>
        <taxon>Sistotremastrum</taxon>
    </lineage>
</organism>
<dbReference type="AlphaFoldDB" id="A0A166FGN6"/>
<evidence type="ECO:0000313" key="1">
    <source>
        <dbReference type="EMBL" id="KZT40621.1"/>
    </source>
</evidence>
<name>A0A166FGN6_9AGAM</name>
<keyword evidence="2" id="KW-1185">Reference proteome</keyword>
<gene>
    <name evidence="1" type="ORF">SISSUDRAFT_447166</name>
</gene>
<dbReference type="Proteomes" id="UP000076798">
    <property type="component" value="Unassembled WGS sequence"/>
</dbReference>
<evidence type="ECO:0000313" key="2">
    <source>
        <dbReference type="Proteomes" id="UP000076798"/>
    </source>
</evidence>
<reference evidence="1 2" key="1">
    <citation type="journal article" date="2016" name="Mol. Biol. Evol.">
        <title>Comparative Genomics of Early-Diverging Mushroom-Forming Fungi Provides Insights into the Origins of Lignocellulose Decay Capabilities.</title>
        <authorList>
            <person name="Nagy L.G."/>
            <person name="Riley R."/>
            <person name="Tritt A."/>
            <person name="Adam C."/>
            <person name="Daum C."/>
            <person name="Floudas D."/>
            <person name="Sun H."/>
            <person name="Yadav J.S."/>
            <person name="Pangilinan J."/>
            <person name="Larsson K.H."/>
            <person name="Matsuura K."/>
            <person name="Barry K."/>
            <person name="Labutti K."/>
            <person name="Kuo R."/>
            <person name="Ohm R.A."/>
            <person name="Bhattacharya S.S."/>
            <person name="Shirouzu T."/>
            <person name="Yoshinaga Y."/>
            <person name="Martin F.M."/>
            <person name="Grigoriev I.V."/>
            <person name="Hibbett D.S."/>
        </authorList>
    </citation>
    <scope>NUCLEOTIDE SEQUENCE [LARGE SCALE GENOMIC DNA]</scope>
    <source>
        <strain evidence="1 2">HHB10207 ss-3</strain>
    </source>
</reference>
<sequence>MVGRQWKWWDSRDAALLRGIYWHNLSHPSYGHRLWNFSIAEVASSLRLLEVNILQATYPGRSPNPYGIVDQKQRIESCILKAVTHLMP</sequence>
<proteinExistence type="predicted"/>
<protein>
    <submittedName>
        <fullName evidence="1">Uncharacterized protein</fullName>
    </submittedName>
</protein>
<accession>A0A166FGN6</accession>